<evidence type="ECO:0000256" key="1">
    <source>
        <dbReference type="ARBA" id="ARBA00006432"/>
    </source>
</evidence>
<sequence>MNLYRVLWETARSNPHMPAIATQEESYTYGELVTWAERLATGFWRLGVKPGTRVVLLLRNRPTTFAVFWAVIALGAVVVPINPDQSRETLRRTLHDVEPQAIIYESLEGRGIAGLTGSARPVLIGVGADDADIEIRELPHLVKAPPEFRPHEADADDVALILYTTGTTGQPKGVPRTHLNTLSAAQAHVAQNHYEPQERILGVMPLSHTMGLHLYIAATLLGAMYVVVRDVDPDHAAELIDRHRISALYQTPFWYYALLHSERAEKYEMRSIRKIGYAGAVMHENLIEACIDRFHPQVFKNHYGSTEVYTHTVGDVLARIPGSVGRAGVHSIVTIDGTDMPGTIGEVLVSLTSPEAFRGYWNRPDLTRRQLDSGWYRTRDLGYQDAEGNFYIVGRIDDMIISGGEHILPQVVESVLANHPKVLEVAVAGEPDNRWGQMVVAYVVPRVAGLRVFELDAYCKQQSALSLWARPRKYVFVRQIPKSATGKILRRELTNLEGSL</sequence>
<dbReference type="PANTHER" id="PTHR43201">
    <property type="entry name" value="ACYL-COA SYNTHETASE"/>
    <property type="match status" value="1"/>
</dbReference>
<dbReference type="EMBL" id="PXYW01000033">
    <property type="protein sequence ID" value="PSR32715.1"/>
    <property type="molecule type" value="Genomic_DNA"/>
</dbReference>
<dbReference type="InterPro" id="IPR025110">
    <property type="entry name" value="AMP-bd_C"/>
</dbReference>
<dbReference type="Proteomes" id="UP000242972">
    <property type="component" value="Unassembled WGS sequence"/>
</dbReference>
<dbReference type="SUPFAM" id="SSF56801">
    <property type="entry name" value="Acetyl-CoA synthetase-like"/>
    <property type="match status" value="1"/>
</dbReference>
<accession>A0A2T2XDZ2</accession>
<reference evidence="5 6" key="1">
    <citation type="journal article" date="2014" name="BMC Genomics">
        <title>Comparison of environmental and isolate Sulfobacillus genomes reveals diverse carbon, sulfur, nitrogen, and hydrogen metabolisms.</title>
        <authorList>
            <person name="Justice N.B."/>
            <person name="Norman A."/>
            <person name="Brown C.T."/>
            <person name="Singh A."/>
            <person name="Thomas B.C."/>
            <person name="Banfield J.F."/>
        </authorList>
    </citation>
    <scope>NUCLEOTIDE SEQUENCE [LARGE SCALE GENOMIC DNA]</scope>
    <source>
        <strain evidence="5">AMDSBA4</strain>
    </source>
</reference>
<dbReference type="Pfam" id="PF00501">
    <property type="entry name" value="AMP-binding"/>
    <property type="match status" value="1"/>
</dbReference>
<feature type="domain" description="AMP-dependent synthetase/ligase" evidence="3">
    <location>
        <begin position="8"/>
        <end position="361"/>
    </location>
</feature>
<dbReference type="Pfam" id="PF13193">
    <property type="entry name" value="AMP-binding_C"/>
    <property type="match status" value="1"/>
</dbReference>
<proteinExistence type="inferred from homology"/>
<dbReference type="InterPro" id="IPR045851">
    <property type="entry name" value="AMP-bd_C_sf"/>
</dbReference>
<comment type="caution">
    <text evidence="5">The sequence shown here is derived from an EMBL/GenBank/DDBJ whole genome shotgun (WGS) entry which is preliminary data.</text>
</comment>
<evidence type="ECO:0000259" key="3">
    <source>
        <dbReference type="Pfam" id="PF00501"/>
    </source>
</evidence>
<comment type="similarity">
    <text evidence="1">Belongs to the ATP-dependent AMP-binding enzyme family.</text>
</comment>
<dbReference type="GO" id="GO:0006631">
    <property type="term" value="P:fatty acid metabolic process"/>
    <property type="evidence" value="ECO:0007669"/>
    <property type="project" value="TreeGrafter"/>
</dbReference>
<gene>
    <name evidence="5" type="ORF">C7B46_13235</name>
</gene>
<dbReference type="Gene3D" id="3.30.300.30">
    <property type="match status" value="1"/>
</dbReference>
<protein>
    <submittedName>
        <fullName evidence="5">4-chlorobenzoate--CoA ligase</fullName>
    </submittedName>
</protein>
<dbReference type="InterPro" id="IPR042099">
    <property type="entry name" value="ANL_N_sf"/>
</dbReference>
<dbReference type="GO" id="GO:0031956">
    <property type="term" value="F:medium-chain fatty acid-CoA ligase activity"/>
    <property type="evidence" value="ECO:0007669"/>
    <property type="project" value="TreeGrafter"/>
</dbReference>
<evidence type="ECO:0000313" key="5">
    <source>
        <dbReference type="EMBL" id="PSR32715.1"/>
    </source>
</evidence>
<dbReference type="PANTHER" id="PTHR43201:SF5">
    <property type="entry name" value="MEDIUM-CHAIN ACYL-COA LIGASE ACSF2, MITOCHONDRIAL"/>
    <property type="match status" value="1"/>
</dbReference>
<dbReference type="InterPro" id="IPR000873">
    <property type="entry name" value="AMP-dep_synth/lig_dom"/>
</dbReference>
<dbReference type="AlphaFoldDB" id="A0A2T2XDZ2"/>
<dbReference type="PROSITE" id="PS00455">
    <property type="entry name" value="AMP_BINDING"/>
    <property type="match status" value="1"/>
</dbReference>
<feature type="domain" description="AMP-binding enzyme C-terminal" evidence="4">
    <location>
        <begin position="412"/>
        <end position="487"/>
    </location>
</feature>
<organism evidence="5 6">
    <name type="scientific">Sulfobacillus benefaciens</name>
    <dbReference type="NCBI Taxonomy" id="453960"/>
    <lineage>
        <taxon>Bacteria</taxon>
        <taxon>Bacillati</taxon>
        <taxon>Bacillota</taxon>
        <taxon>Clostridia</taxon>
        <taxon>Eubacteriales</taxon>
        <taxon>Clostridiales Family XVII. Incertae Sedis</taxon>
        <taxon>Sulfobacillus</taxon>
    </lineage>
</organism>
<keyword evidence="2 5" id="KW-0436">Ligase</keyword>
<evidence type="ECO:0000256" key="2">
    <source>
        <dbReference type="ARBA" id="ARBA00022598"/>
    </source>
</evidence>
<dbReference type="Gene3D" id="3.40.50.12780">
    <property type="entry name" value="N-terminal domain of ligase-like"/>
    <property type="match status" value="1"/>
</dbReference>
<name>A0A2T2XDZ2_9FIRM</name>
<evidence type="ECO:0000259" key="4">
    <source>
        <dbReference type="Pfam" id="PF13193"/>
    </source>
</evidence>
<dbReference type="InterPro" id="IPR020845">
    <property type="entry name" value="AMP-binding_CS"/>
</dbReference>
<evidence type="ECO:0000313" key="6">
    <source>
        <dbReference type="Proteomes" id="UP000242972"/>
    </source>
</evidence>